<reference evidence="1 2" key="2">
    <citation type="journal article" date="2022" name="Mol. Ecol. Resour.">
        <title>The genomes of chicory, endive, great burdock and yacon provide insights into Asteraceae paleo-polyploidization history and plant inulin production.</title>
        <authorList>
            <person name="Fan W."/>
            <person name="Wang S."/>
            <person name="Wang H."/>
            <person name="Wang A."/>
            <person name="Jiang F."/>
            <person name="Liu H."/>
            <person name="Zhao H."/>
            <person name="Xu D."/>
            <person name="Zhang Y."/>
        </authorList>
    </citation>
    <scope>NUCLEOTIDE SEQUENCE [LARGE SCALE GENOMIC DNA]</scope>
    <source>
        <strain evidence="2">cv. Niubang</strain>
    </source>
</reference>
<keyword evidence="2" id="KW-1185">Reference proteome</keyword>
<dbReference type="EMBL" id="CM042061">
    <property type="protein sequence ID" value="KAI3672834.1"/>
    <property type="molecule type" value="Genomic_DNA"/>
</dbReference>
<name>A0ACB8XRG4_ARCLA</name>
<organism evidence="1 2">
    <name type="scientific">Arctium lappa</name>
    <name type="common">Greater burdock</name>
    <name type="synonym">Lappa major</name>
    <dbReference type="NCBI Taxonomy" id="4217"/>
    <lineage>
        <taxon>Eukaryota</taxon>
        <taxon>Viridiplantae</taxon>
        <taxon>Streptophyta</taxon>
        <taxon>Embryophyta</taxon>
        <taxon>Tracheophyta</taxon>
        <taxon>Spermatophyta</taxon>
        <taxon>Magnoliopsida</taxon>
        <taxon>eudicotyledons</taxon>
        <taxon>Gunneridae</taxon>
        <taxon>Pentapetalae</taxon>
        <taxon>asterids</taxon>
        <taxon>campanulids</taxon>
        <taxon>Asterales</taxon>
        <taxon>Asteraceae</taxon>
        <taxon>Carduoideae</taxon>
        <taxon>Cardueae</taxon>
        <taxon>Arctiinae</taxon>
        <taxon>Arctium</taxon>
    </lineage>
</organism>
<comment type="caution">
    <text evidence="1">The sequence shown here is derived from an EMBL/GenBank/DDBJ whole genome shotgun (WGS) entry which is preliminary data.</text>
</comment>
<proteinExistence type="predicted"/>
<reference evidence="2" key="1">
    <citation type="journal article" date="2022" name="Mol. Ecol. Resour.">
        <title>The genomes of chicory, endive, great burdock and yacon provide insights into Asteraceae palaeo-polyploidization history and plant inulin production.</title>
        <authorList>
            <person name="Fan W."/>
            <person name="Wang S."/>
            <person name="Wang H."/>
            <person name="Wang A."/>
            <person name="Jiang F."/>
            <person name="Liu H."/>
            <person name="Zhao H."/>
            <person name="Xu D."/>
            <person name="Zhang Y."/>
        </authorList>
    </citation>
    <scope>NUCLEOTIDE SEQUENCE [LARGE SCALE GENOMIC DNA]</scope>
    <source>
        <strain evidence="2">cv. Niubang</strain>
    </source>
</reference>
<dbReference type="Proteomes" id="UP001055879">
    <property type="component" value="Linkage Group LG15"/>
</dbReference>
<protein>
    <submittedName>
        <fullName evidence="1">Uncharacterized protein</fullName>
    </submittedName>
</protein>
<gene>
    <name evidence="1" type="ORF">L6452_38934</name>
</gene>
<evidence type="ECO:0000313" key="1">
    <source>
        <dbReference type="EMBL" id="KAI3672834.1"/>
    </source>
</evidence>
<accession>A0ACB8XRG4</accession>
<sequence>MADSFTSAAAPSAAAGSADAKARSTEGVGRGSAERASTRIESTERASVRVESAKRASAGVESAEKASTGLSRPRGRQQGWIGWDGIDSEGGSARERSNELREECCEVWF</sequence>
<evidence type="ECO:0000313" key="2">
    <source>
        <dbReference type="Proteomes" id="UP001055879"/>
    </source>
</evidence>